<reference evidence="2" key="1">
    <citation type="submission" date="2023-03" db="EMBL/GenBank/DDBJ databases">
        <title>Mesosutterella sp. nov. isolated from porcine feces.</title>
        <authorList>
            <person name="Yu S."/>
        </authorList>
    </citation>
    <scope>NUCLEOTIDE SEQUENCE</scope>
    <source>
        <strain evidence="2">AGMB02718</strain>
    </source>
</reference>
<dbReference type="Pfam" id="PF05119">
    <property type="entry name" value="Terminase_4"/>
    <property type="match status" value="1"/>
</dbReference>
<evidence type="ECO:0000313" key="2">
    <source>
        <dbReference type="EMBL" id="MDL2060357.1"/>
    </source>
</evidence>
<dbReference type="EMBL" id="JAKZJU020000001">
    <property type="protein sequence ID" value="MDL2060357.1"/>
    <property type="molecule type" value="Genomic_DNA"/>
</dbReference>
<dbReference type="EMBL" id="JAKZJU020000003">
    <property type="protein sequence ID" value="MDL2060580.1"/>
    <property type="molecule type" value="Genomic_DNA"/>
</dbReference>
<dbReference type="Proteomes" id="UP001165481">
    <property type="component" value="Unassembled WGS sequence"/>
</dbReference>
<evidence type="ECO:0000256" key="1">
    <source>
        <dbReference type="SAM" id="MobiDB-lite"/>
    </source>
</evidence>
<evidence type="ECO:0000313" key="4">
    <source>
        <dbReference type="Proteomes" id="UP001165481"/>
    </source>
</evidence>
<gene>
    <name evidence="2" type="ORF">MUN46_010465</name>
    <name evidence="3" type="ORF">MUN46_011595</name>
</gene>
<dbReference type="NCBIfam" id="TIGR01558">
    <property type="entry name" value="sm_term_P27"/>
    <property type="match status" value="1"/>
</dbReference>
<dbReference type="InterPro" id="IPR006448">
    <property type="entry name" value="Phage_term_ssu_P27"/>
</dbReference>
<organism evidence="2 4">
    <name type="scientific">Mesosutterella faecium</name>
    <dbReference type="NCBI Taxonomy" id="2925194"/>
    <lineage>
        <taxon>Bacteria</taxon>
        <taxon>Pseudomonadati</taxon>
        <taxon>Pseudomonadota</taxon>
        <taxon>Betaproteobacteria</taxon>
        <taxon>Burkholderiales</taxon>
        <taxon>Sutterellaceae</taxon>
        <taxon>Mesosutterella</taxon>
    </lineage>
</organism>
<dbReference type="RefSeq" id="WP_243377367.1">
    <property type="nucleotide sequence ID" value="NZ_JAKZJU020000001.1"/>
</dbReference>
<proteinExistence type="predicted"/>
<sequence>MPARRVSDEDKRASGVHLSARSVTVRHDGRPWLSSDPPKGLTGDARDAWTNVLANVPAGTLKATDVAVFERWCRNYALYRKLAKMVERSDGSCLITVDDKGNRRAAPEFLMMQQVDSTLLKLEKELGFTPVSRTRAPVAESEEKDSSNPFEN</sequence>
<protein>
    <submittedName>
        <fullName evidence="2">Phage terminase small subunit P27 family</fullName>
    </submittedName>
</protein>
<name>A0ABT7IPP3_9BURK</name>
<keyword evidence="4" id="KW-1185">Reference proteome</keyword>
<evidence type="ECO:0000313" key="3">
    <source>
        <dbReference type="EMBL" id="MDL2060580.1"/>
    </source>
</evidence>
<feature type="region of interest" description="Disordered" evidence="1">
    <location>
        <begin position="131"/>
        <end position="152"/>
    </location>
</feature>
<accession>A0ABT7IPP3</accession>
<comment type="caution">
    <text evidence="2">The sequence shown here is derived from an EMBL/GenBank/DDBJ whole genome shotgun (WGS) entry which is preliminary data.</text>
</comment>